<dbReference type="PANTHER" id="PTHR30154">
    <property type="entry name" value="LEUCINE-RESPONSIVE REGULATORY PROTEIN"/>
    <property type="match status" value="1"/>
</dbReference>
<dbReference type="GO" id="GO:0043200">
    <property type="term" value="P:response to amino acid"/>
    <property type="evidence" value="ECO:0007669"/>
    <property type="project" value="TreeGrafter"/>
</dbReference>
<dbReference type="GO" id="GO:0043565">
    <property type="term" value="F:sequence-specific DNA binding"/>
    <property type="evidence" value="ECO:0007669"/>
    <property type="project" value="InterPro"/>
</dbReference>
<keyword evidence="3" id="KW-0804">Transcription</keyword>
<dbReference type="PANTHER" id="PTHR30154:SF45">
    <property type="entry name" value="TRANSCRIPTIONAL REGULATORY PROTEIN (PROBABLY ASNC-FAMILY)-RELATED"/>
    <property type="match status" value="1"/>
</dbReference>
<dbReference type="InterPro" id="IPR000485">
    <property type="entry name" value="AsnC-type_HTH_dom"/>
</dbReference>
<sequence>MAHQPLSLDDLDRKILSALVANARTSFVEIGHDIGLSPAAVKRRVDRMREAEIITGFTTLVRPSVLGWRTEAYVEVYCDSAAPPRRLAEVARTYPEVVAAMTVTGDADALLHIRAADIEHFEEVLERIRAESFVQRTNSVIVLSHLLPGSPEAASTEPSADVSAALSGGASARPSDVASAKPSDAASAKPTSAADEPSGSGAAEPSGRGPAEPPGEKNRR</sequence>
<evidence type="ECO:0000256" key="4">
    <source>
        <dbReference type="SAM" id="MobiDB-lite"/>
    </source>
</evidence>
<dbReference type="PROSITE" id="PS50956">
    <property type="entry name" value="HTH_ASNC_2"/>
    <property type="match status" value="1"/>
</dbReference>
<dbReference type="CDD" id="cd00090">
    <property type="entry name" value="HTH_ARSR"/>
    <property type="match status" value="1"/>
</dbReference>
<dbReference type="EMBL" id="JACEQY010000018">
    <property type="protein sequence ID" value="MBA4863177.1"/>
    <property type="molecule type" value="Genomic_DNA"/>
</dbReference>
<comment type="caution">
    <text evidence="6">The sequence shown here is derived from an EMBL/GenBank/DDBJ whole genome shotgun (WGS) entry which is preliminary data.</text>
</comment>
<dbReference type="InterPro" id="IPR011991">
    <property type="entry name" value="ArsR-like_HTH"/>
</dbReference>
<organism evidence="6 7">
    <name type="scientific">Streptomyces himalayensis subsp. aureolus</name>
    <dbReference type="NCBI Taxonomy" id="2758039"/>
    <lineage>
        <taxon>Bacteria</taxon>
        <taxon>Bacillati</taxon>
        <taxon>Actinomycetota</taxon>
        <taxon>Actinomycetes</taxon>
        <taxon>Kitasatosporales</taxon>
        <taxon>Streptomycetaceae</taxon>
        <taxon>Streptomyces</taxon>
        <taxon>Streptomyces himalayensis</taxon>
    </lineage>
</organism>
<dbReference type="SUPFAM" id="SSF54909">
    <property type="entry name" value="Dimeric alpha+beta barrel"/>
    <property type="match status" value="1"/>
</dbReference>
<dbReference type="InterPro" id="IPR019888">
    <property type="entry name" value="Tscrpt_reg_AsnC-like"/>
</dbReference>
<dbReference type="Pfam" id="PF13404">
    <property type="entry name" value="HTH_AsnC-type"/>
    <property type="match status" value="1"/>
</dbReference>
<evidence type="ECO:0000256" key="1">
    <source>
        <dbReference type="ARBA" id="ARBA00023015"/>
    </source>
</evidence>
<dbReference type="GO" id="GO:0005829">
    <property type="term" value="C:cytosol"/>
    <property type="evidence" value="ECO:0007669"/>
    <property type="project" value="TreeGrafter"/>
</dbReference>
<proteinExistence type="predicted"/>
<dbReference type="Proteomes" id="UP000586976">
    <property type="component" value="Unassembled WGS sequence"/>
</dbReference>
<dbReference type="InterPro" id="IPR019887">
    <property type="entry name" value="Tscrpt_reg_AsnC/Lrp_C"/>
</dbReference>
<dbReference type="SMART" id="SM00344">
    <property type="entry name" value="HTH_ASNC"/>
    <property type="match status" value="1"/>
</dbReference>
<dbReference type="Gene3D" id="1.10.10.10">
    <property type="entry name" value="Winged helix-like DNA-binding domain superfamily/Winged helix DNA-binding domain"/>
    <property type="match status" value="1"/>
</dbReference>
<feature type="compositionally biased region" description="Low complexity" evidence="4">
    <location>
        <begin position="174"/>
        <end position="195"/>
    </location>
</feature>
<evidence type="ECO:0000259" key="5">
    <source>
        <dbReference type="PROSITE" id="PS50956"/>
    </source>
</evidence>
<evidence type="ECO:0000256" key="3">
    <source>
        <dbReference type="ARBA" id="ARBA00023163"/>
    </source>
</evidence>
<dbReference type="AlphaFoldDB" id="A0A7W2HGP3"/>
<dbReference type="InterPro" id="IPR036388">
    <property type="entry name" value="WH-like_DNA-bd_sf"/>
</dbReference>
<feature type="region of interest" description="Disordered" evidence="4">
    <location>
        <begin position="150"/>
        <end position="220"/>
    </location>
</feature>
<evidence type="ECO:0000256" key="2">
    <source>
        <dbReference type="ARBA" id="ARBA00023125"/>
    </source>
</evidence>
<name>A0A7W2HGP3_9ACTN</name>
<keyword evidence="1" id="KW-0805">Transcription regulation</keyword>
<dbReference type="InterPro" id="IPR011008">
    <property type="entry name" value="Dimeric_a/b-barrel"/>
</dbReference>
<protein>
    <submittedName>
        <fullName evidence="6">Lrp/AsnC family transcriptional regulator</fullName>
    </submittedName>
</protein>
<dbReference type="InterPro" id="IPR036390">
    <property type="entry name" value="WH_DNA-bd_sf"/>
</dbReference>
<dbReference type="SUPFAM" id="SSF46785">
    <property type="entry name" value="Winged helix' DNA-binding domain"/>
    <property type="match status" value="1"/>
</dbReference>
<accession>A0A7W2HGP3</accession>
<evidence type="ECO:0000313" key="7">
    <source>
        <dbReference type="Proteomes" id="UP000586976"/>
    </source>
</evidence>
<feature type="domain" description="HTH asnC-type" evidence="5">
    <location>
        <begin position="8"/>
        <end position="69"/>
    </location>
</feature>
<reference evidence="6 7" key="1">
    <citation type="submission" date="2020-07" db="EMBL/GenBank/DDBJ databases">
        <title>Streptomyces isolated from Indian soil.</title>
        <authorList>
            <person name="Mandal S."/>
            <person name="Maiti P.K."/>
        </authorList>
    </citation>
    <scope>NUCLEOTIDE SEQUENCE [LARGE SCALE GENOMIC DNA]</scope>
    <source>
        <strain evidence="6 7">PSKA54</strain>
    </source>
</reference>
<gene>
    <name evidence="6" type="ORF">H1V43_17665</name>
</gene>
<dbReference type="Pfam" id="PF01037">
    <property type="entry name" value="AsnC_trans_reg"/>
    <property type="match status" value="1"/>
</dbReference>
<dbReference type="Gene3D" id="3.30.70.920">
    <property type="match status" value="1"/>
</dbReference>
<keyword evidence="7" id="KW-1185">Reference proteome</keyword>
<dbReference type="PRINTS" id="PR00033">
    <property type="entry name" value="HTHASNC"/>
</dbReference>
<evidence type="ECO:0000313" key="6">
    <source>
        <dbReference type="EMBL" id="MBA4863177.1"/>
    </source>
</evidence>
<dbReference type="FunFam" id="3.30.70.920:FF:000006">
    <property type="entry name" value="AsnC family transcriptional regulator"/>
    <property type="match status" value="1"/>
</dbReference>
<keyword evidence="2" id="KW-0238">DNA-binding</keyword>